<proteinExistence type="predicted"/>
<dbReference type="PANTHER" id="PTHR31415:SF4">
    <property type="entry name" value="NDR1_HIN1-LIKE PROTEIN 3"/>
    <property type="match status" value="1"/>
</dbReference>
<reference evidence="8" key="1">
    <citation type="submission" date="2023-03" db="EMBL/GenBank/DDBJ databases">
        <authorList>
            <person name="Julca I."/>
        </authorList>
    </citation>
    <scope>NUCLEOTIDE SEQUENCE</scope>
</reference>
<feature type="domain" description="Late embryogenesis abundant protein LEA-2 subgroup" evidence="7">
    <location>
        <begin position="107"/>
        <end position="209"/>
    </location>
</feature>
<name>A0AAV1CSC6_OLDCO</name>
<organism evidence="8 9">
    <name type="scientific">Oldenlandia corymbosa var. corymbosa</name>
    <dbReference type="NCBI Taxonomy" id="529605"/>
    <lineage>
        <taxon>Eukaryota</taxon>
        <taxon>Viridiplantae</taxon>
        <taxon>Streptophyta</taxon>
        <taxon>Embryophyta</taxon>
        <taxon>Tracheophyta</taxon>
        <taxon>Spermatophyta</taxon>
        <taxon>Magnoliopsida</taxon>
        <taxon>eudicotyledons</taxon>
        <taxon>Gunneridae</taxon>
        <taxon>Pentapetalae</taxon>
        <taxon>asterids</taxon>
        <taxon>lamiids</taxon>
        <taxon>Gentianales</taxon>
        <taxon>Rubiaceae</taxon>
        <taxon>Rubioideae</taxon>
        <taxon>Spermacoceae</taxon>
        <taxon>Hedyotis-Oldenlandia complex</taxon>
        <taxon>Oldenlandia</taxon>
    </lineage>
</organism>
<dbReference type="InterPro" id="IPR004864">
    <property type="entry name" value="LEA_2"/>
</dbReference>
<evidence type="ECO:0000256" key="5">
    <source>
        <dbReference type="SAM" id="MobiDB-lite"/>
    </source>
</evidence>
<gene>
    <name evidence="8" type="ORF">OLC1_LOCUS8052</name>
</gene>
<keyword evidence="4 6" id="KW-0472">Membrane</keyword>
<keyword evidence="9" id="KW-1185">Reference proteome</keyword>
<dbReference type="InterPro" id="IPR044839">
    <property type="entry name" value="NDR1-like"/>
</dbReference>
<evidence type="ECO:0000256" key="2">
    <source>
        <dbReference type="ARBA" id="ARBA00022692"/>
    </source>
</evidence>
<evidence type="ECO:0000313" key="9">
    <source>
        <dbReference type="Proteomes" id="UP001161247"/>
    </source>
</evidence>
<evidence type="ECO:0000256" key="6">
    <source>
        <dbReference type="SAM" id="Phobius"/>
    </source>
</evidence>
<comment type="subcellular location">
    <subcellularLocation>
        <location evidence="1">Membrane</location>
        <topology evidence="1">Single-pass membrane protein</topology>
    </subcellularLocation>
</comment>
<dbReference type="EMBL" id="OX459120">
    <property type="protein sequence ID" value="CAI9097614.1"/>
    <property type="molecule type" value="Genomic_DNA"/>
</dbReference>
<sequence>MPEPHLNGAYYGPSIPPPSKKSYRPGRGGGSSCNPFSCCCGCIAQCICNCVFQILCTLAVVLGVIILVLWLVFRPNKVKIHADDAALTQFEFSPTNNTLYYDLALNLTVRNPNKRIGIYYDTIEANALYQGQRFKTVNLDPFYQHHKNTTDLHLRFQGQQLIPLSSDQVSNYNNDKNSKVYGIDLKLNFRIRLKFWWFKSPKVKPKMECDLEVPLIANGTSSGTFQSKRCYLDW</sequence>
<dbReference type="Proteomes" id="UP001161247">
    <property type="component" value="Chromosome 3"/>
</dbReference>
<dbReference type="GO" id="GO:0005886">
    <property type="term" value="C:plasma membrane"/>
    <property type="evidence" value="ECO:0007669"/>
    <property type="project" value="TreeGrafter"/>
</dbReference>
<dbReference type="GO" id="GO:0009506">
    <property type="term" value="C:plasmodesma"/>
    <property type="evidence" value="ECO:0007669"/>
    <property type="project" value="TreeGrafter"/>
</dbReference>
<accession>A0AAV1CSC6</accession>
<feature type="region of interest" description="Disordered" evidence="5">
    <location>
        <begin position="1"/>
        <end position="23"/>
    </location>
</feature>
<dbReference type="GO" id="GO:0098542">
    <property type="term" value="P:defense response to other organism"/>
    <property type="evidence" value="ECO:0007669"/>
    <property type="project" value="InterPro"/>
</dbReference>
<protein>
    <submittedName>
        <fullName evidence="8">OLC1v1034085C1</fullName>
    </submittedName>
</protein>
<feature type="transmembrane region" description="Helical" evidence="6">
    <location>
        <begin position="51"/>
        <end position="73"/>
    </location>
</feature>
<evidence type="ECO:0000256" key="1">
    <source>
        <dbReference type="ARBA" id="ARBA00004167"/>
    </source>
</evidence>
<evidence type="ECO:0000256" key="3">
    <source>
        <dbReference type="ARBA" id="ARBA00022989"/>
    </source>
</evidence>
<evidence type="ECO:0000313" key="8">
    <source>
        <dbReference type="EMBL" id="CAI9097614.1"/>
    </source>
</evidence>
<dbReference type="AlphaFoldDB" id="A0AAV1CSC6"/>
<dbReference type="Pfam" id="PF03168">
    <property type="entry name" value="LEA_2"/>
    <property type="match status" value="1"/>
</dbReference>
<evidence type="ECO:0000256" key="4">
    <source>
        <dbReference type="ARBA" id="ARBA00023136"/>
    </source>
</evidence>
<evidence type="ECO:0000259" key="7">
    <source>
        <dbReference type="Pfam" id="PF03168"/>
    </source>
</evidence>
<dbReference type="PANTHER" id="PTHR31415">
    <property type="entry name" value="OS05G0367900 PROTEIN"/>
    <property type="match status" value="1"/>
</dbReference>
<keyword evidence="3 6" id="KW-1133">Transmembrane helix</keyword>
<keyword evidence="2 6" id="KW-0812">Transmembrane</keyword>